<keyword evidence="1" id="KW-0472">Membrane</keyword>
<evidence type="ECO:0000313" key="2">
    <source>
        <dbReference type="EMBL" id="QRZ12638.1"/>
    </source>
</evidence>
<evidence type="ECO:0008006" key="4">
    <source>
        <dbReference type="Google" id="ProtNLM"/>
    </source>
</evidence>
<dbReference type="Proteomes" id="UP000663629">
    <property type="component" value="Chromosome 1"/>
</dbReference>
<accession>A0ABX7JEH6</accession>
<dbReference type="EMBL" id="CP070368">
    <property type="protein sequence ID" value="QRZ12638.1"/>
    <property type="molecule type" value="Genomic_DNA"/>
</dbReference>
<dbReference type="Gene3D" id="1.10.150.20">
    <property type="entry name" value="5' to 3' exonuclease, C-terminal subdomain"/>
    <property type="match status" value="1"/>
</dbReference>
<feature type="transmembrane region" description="Helical" evidence="1">
    <location>
        <begin position="9"/>
        <end position="27"/>
    </location>
</feature>
<name>A0ABX7JEH6_9RHOB</name>
<proteinExistence type="predicted"/>
<keyword evidence="1" id="KW-1133">Transmembrane helix</keyword>
<evidence type="ECO:0000313" key="3">
    <source>
        <dbReference type="Proteomes" id="UP000663629"/>
    </source>
</evidence>
<dbReference type="RefSeq" id="WP_205293669.1">
    <property type="nucleotide sequence ID" value="NZ_CP070368.1"/>
</dbReference>
<protein>
    <recommendedName>
        <fullName evidence="4">Flap endonuclease-1-like 5' DNA nuclease</fullName>
    </recommendedName>
</protein>
<keyword evidence="3" id="KW-1185">Reference proteome</keyword>
<organism evidence="2 3">
    <name type="scientific">Paracoccus methylovorus</name>
    <dbReference type="NCBI Taxonomy" id="2812658"/>
    <lineage>
        <taxon>Bacteria</taxon>
        <taxon>Pseudomonadati</taxon>
        <taxon>Pseudomonadota</taxon>
        <taxon>Alphaproteobacteria</taxon>
        <taxon>Rhodobacterales</taxon>
        <taxon>Paracoccaceae</taxon>
        <taxon>Paracoccus</taxon>
    </lineage>
</organism>
<reference evidence="2 3" key="1">
    <citation type="submission" date="2021-02" db="EMBL/GenBank/DDBJ databases">
        <title>Paracoccus methylovroum sp.nov., a new methanol and methylamine utilizing methylotrophic denitrifer.</title>
        <authorList>
            <person name="Timsy T."/>
            <person name="Behrendt U."/>
            <person name="Ulrich A."/>
            <person name="Spanner T."/>
            <person name="Foesel B.U."/>
            <person name="Horn M.A."/>
            <person name="Kolb S."/>
        </authorList>
    </citation>
    <scope>NUCLEOTIDE SEQUENCE [LARGE SCALE GENOMIC DNA]</scope>
    <source>
        <strain evidence="2 3">H4-D09</strain>
    </source>
</reference>
<gene>
    <name evidence="2" type="ORF">JWJ88_08435</name>
</gene>
<feature type="transmembrane region" description="Helical" evidence="1">
    <location>
        <begin position="33"/>
        <end position="56"/>
    </location>
</feature>
<sequence>MERAECNRNCWISAAIAGVVVLLFTAGLGDLHWLAGVFLGIVTFVLLGALLVWLLCHDRPELFQESKGLTGTDWQRAAMESQPEALLVSGSLGPEVPPPGAQMPIVAGALPAQSPAPKPASVPEAEVIPDLPLPADDLKRIKGIGPKLSDRLKEHGVTRYEQIAAWDAAMVADFAQRLGRLGGRIEADDWVGQARLLATGGETAHSRSVDKGEVG</sequence>
<keyword evidence="1" id="KW-0812">Transmembrane</keyword>
<evidence type="ECO:0000256" key="1">
    <source>
        <dbReference type="SAM" id="Phobius"/>
    </source>
</evidence>